<keyword evidence="2" id="KW-0963">Cytoplasm</keyword>
<dbReference type="InterPro" id="IPR008837">
    <property type="entry name" value="Serendipity_A"/>
</dbReference>
<dbReference type="GO" id="GO:0007349">
    <property type="term" value="P:cellularization"/>
    <property type="evidence" value="ECO:0007669"/>
    <property type="project" value="InterPro"/>
</dbReference>
<proteinExistence type="predicted"/>
<dbReference type="GO" id="GO:0051015">
    <property type="term" value="F:actin filament binding"/>
    <property type="evidence" value="ECO:0007669"/>
    <property type="project" value="TreeGrafter"/>
</dbReference>
<accession>A0A2S2R3Y5</accession>
<gene>
    <name evidence="3" type="primary">Sry-alpha</name>
    <name evidence="3" type="ORF">g.81378</name>
</gene>
<dbReference type="GO" id="GO:0098609">
    <property type="term" value="P:cell-cell adhesion"/>
    <property type="evidence" value="ECO:0007669"/>
    <property type="project" value="TreeGrafter"/>
</dbReference>
<dbReference type="AlphaFoldDB" id="A0A2S2R3Y5"/>
<name>A0A2S2R3Y5_9HEMI</name>
<dbReference type="GO" id="GO:0008013">
    <property type="term" value="F:beta-catenin binding"/>
    <property type="evidence" value="ECO:0007669"/>
    <property type="project" value="TreeGrafter"/>
</dbReference>
<dbReference type="OrthoDB" id="6342160at2759"/>
<dbReference type="GO" id="GO:0016342">
    <property type="term" value="C:catenin complex"/>
    <property type="evidence" value="ECO:0007669"/>
    <property type="project" value="TreeGrafter"/>
</dbReference>
<organism evidence="3">
    <name type="scientific">Sipha flava</name>
    <name type="common">yellow sugarcane aphid</name>
    <dbReference type="NCBI Taxonomy" id="143950"/>
    <lineage>
        <taxon>Eukaryota</taxon>
        <taxon>Metazoa</taxon>
        <taxon>Ecdysozoa</taxon>
        <taxon>Arthropoda</taxon>
        <taxon>Hexapoda</taxon>
        <taxon>Insecta</taxon>
        <taxon>Pterygota</taxon>
        <taxon>Neoptera</taxon>
        <taxon>Paraneoptera</taxon>
        <taxon>Hemiptera</taxon>
        <taxon>Sternorrhyncha</taxon>
        <taxon>Aphidomorpha</taxon>
        <taxon>Aphidoidea</taxon>
        <taxon>Aphididae</taxon>
        <taxon>Sipha</taxon>
    </lineage>
</organism>
<dbReference type="Pfam" id="PF05482">
    <property type="entry name" value="Serendipity_A"/>
    <property type="match status" value="1"/>
</dbReference>
<comment type="subcellular location">
    <subcellularLocation>
        <location evidence="1">Cytoplasm</location>
    </subcellularLocation>
</comment>
<dbReference type="EMBL" id="GGMS01015516">
    <property type="protein sequence ID" value="MBY84719.1"/>
    <property type="molecule type" value="Transcribed_RNA"/>
</dbReference>
<dbReference type="GO" id="GO:0005912">
    <property type="term" value="C:adherens junction"/>
    <property type="evidence" value="ECO:0007669"/>
    <property type="project" value="TreeGrafter"/>
</dbReference>
<dbReference type="PANTHER" id="PTHR18914:SF33">
    <property type="entry name" value="RE47911P-RELATED"/>
    <property type="match status" value="1"/>
</dbReference>
<dbReference type="PANTHER" id="PTHR18914">
    <property type="entry name" value="ALPHA CATENIN"/>
    <property type="match status" value="1"/>
</dbReference>
<evidence type="ECO:0000256" key="1">
    <source>
        <dbReference type="ARBA" id="ARBA00004496"/>
    </source>
</evidence>
<sequence>MKIFSKVIKAVQYFEKIDINETDSFFQFDYLSSSLSILERRTNTAVLNLILKIFNDPFFTIKKLIRKCGNSTDIQSRNSSDLSILVSDLDKSTDLLIQIGLFSVACCKNDEYIISLKCCISSLELLDSDIVPAIIEFYLDPTSIVKKTFLKLLIKHWVCEICEIQNLLNKIVDPFAFTQTTIETSMNIIDSLHESDSKTKIDLYVKLLNGFINFTQYIEKIFDSEILKENAFSKIYGQFNEALKEYNACLIFTQKNNLDKNEELIKKKLLKRCEIVLKYLKNIQTSMSNILDDKNWSKSENTYYILSKTKQESIFLEQNDNLEDNFDLNMIFSTVHQIQKSFYNKSVHKSSKTFYTQNYSSTNVNETMYENTATMDLTNILDNFIETFNPSISKTTATIWEEICIDI</sequence>
<reference evidence="3" key="1">
    <citation type="submission" date="2018-04" db="EMBL/GenBank/DDBJ databases">
        <title>Transcriptome assembly of Sipha flava.</title>
        <authorList>
            <person name="Scully E.D."/>
            <person name="Geib S.M."/>
            <person name="Palmer N.A."/>
            <person name="Koch K."/>
            <person name="Bradshaw J."/>
            <person name="Heng-Moss T."/>
            <person name="Sarath G."/>
        </authorList>
    </citation>
    <scope>NUCLEOTIDE SEQUENCE</scope>
</reference>
<protein>
    <submittedName>
        <fullName evidence="3">Serendipity locus protein alpha</fullName>
    </submittedName>
</protein>
<evidence type="ECO:0000256" key="2">
    <source>
        <dbReference type="ARBA" id="ARBA00022490"/>
    </source>
</evidence>
<dbReference type="GO" id="GO:0016477">
    <property type="term" value="P:cell migration"/>
    <property type="evidence" value="ECO:0007669"/>
    <property type="project" value="TreeGrafter"/>
</dbReference>
<evidence type="ECO:0000313" key="3">
    <source>
        <dbReference type="EMBL" id="MBY84719.1"/>
    </source>
</evidence>
<dbReference type="Gene3D" id="1.20.120.230">
    <property type="entry name" value="Alpha-catenin/vinculin-like"/>
    <property type="match status" value="1"/>
</dbReference>
<dbReference type="GO" id="GO:0005737">
    <property type="term" value="C:cytoplasm"/>
    <property type="evidence" value="ECO:0007669"/>
    <property type="project" value="UniProtKB-SubCell"/>
</dbReference>